<dbReference type="AlphaFoldDB" id="A0AAD3AV95"/>
<evidence type="ECO:0000313" key="2">
    <source>
        <dbReference type="Proteomes" id="UP000023806"/>
    </source>
</evidence>
<organism evidence="1 2">
    <name type="scientific">Francisella tularensis subsp. tularensis str. SCHU S4 substr. FSC237</name>
    <dbReference type="NCBI Taxonomy" id="1341660"/>
    <lineage>
        <taxon>Bacteria</taxon>
        <taxon>Pseudomonadati</taxon>
        <taxon>Pseudomonadota</taxon>
        <taxon>Gammaproteobacteria</taxon>
        <taxon>Thiotrichales</taxon>
        <taxon>Francisellaceae</taxon>
        <taxon>Francisella</taxon>
    </lineage>
</organism>
<dbReference type="RefSeq" id="WP_011242288.1">
    <property type="nucleotide sequence ID" value="NZ_KK211923.1"/>
</dbReference>
<dbReference type="EMBL" id="JIDS01000002">
    <property type="protein sequence ID" value="EZK39123.1"/>
    <property type="molecule type" value="Genomic_DNA"/>
</dbReference>
<gene>
    <name evidence="1" type="ORF">P250_03911</name>
</gene>
<proteinExistence type="predicted"/>
<accession>A0AAD3AV95</accession>
<reference evidence="1 2" key="1">
    <citation type="submission" date="2014-03" db="EMBL/GenBank/DDBJ databases">
        <title>The Genome Sequence of Francisella tularensis subsp. tularensis str. SCHU S4 substr. FSC043.</title>
        <authorList>
            <consortium name="The Broad Institute Genomics Platform"/>
            <consortium name="The Broad Institute Genome Sequencing Center for Infectious Disease"/>
            <person name="Chapman S.B."/>
            <person name="Guina T."/>
            <person name="Gelhaus C."/>
            <person name="Comer J."/>
            <person name="Sellati T."/>
            <person name="Sjostedt A."/>
            <person name="Young S.K."/>
            <person name="Zeng Q."/>
            <person name="Gargeya S."/>
            <person name="Abouelleil A."/>
            <person name="Alvarado L."/>
            <person name="Chapman S.B."/>
            <person name="Gainer-Dewar J."/>
            <person name="Goldberg J."/>
            <person name="Griggs A."/>
            <person name="Gujja S."/>
            <person name="Hansen M."/>
            <person name="Howarth C."/>
            <person name="Imamovic A."/>
            <person name="Larimer J."/>
            <person name="Murphy C."/>
            <person name="Naylor J."/>
            <person name="Pearson M."/>
            <person name="Poon T.W."/>
            <person name="Priest M."/>
            <person name="Roberts A."/>
            <person name="Saif S."/>
            <person name="Shea T."/>
            <person name="Sykes S."/>
            <person name="Wortman J."/>
            <person name="Nusbaum C."/>
            <person name="Birren B."/>
        </authorList>
    </citation>
    <scope>NUCLEOTIDE SEQUENCE [LARGE SCALE GENOMIC DNA]</scope>
    <source>
        <strain evidence="1 2">Schu S4</strain>
    </source>
</reference>
<protein>
    <submittedName>
        <fullName evidence="1">Uncharacterized protein</fullName>
    </submittedName>
</protein>
<dbReference type="Proteomes" id="UP000023806">
    <property type="component" value="Unassembled WGS sequence"/>
</dbReference>
<evidence type="ECO:0000313" key="1">
    <source>
        <dbReference type="EMBL" id="EZK39123.1"/>
    </source>
</evidence>
<sequence>MVAKNRGSSLLATLIFAFVLMIVISALAYNFKADSLAINTLVDEKQNQGVHEGYFGNIIGAVDLAVPTDENIGDFRFVTAPNSITPRFEYENTNAELYNAEAYLISYDVTHQFYDNGVLKYIRNFIYNLLPSFTLTQYEKTVIPLNLPYVNIDDMTNSVFGYKIGDQNNKSTIEGGYIGYLRKPIINGYDGSGSRSDYIVEQGNGNIKYIICHNPDNGGNTIVVSENSWDAHHDHGDYRGPCLNNSSRSFTINIYGNILSISYPEALALSYYDFSVGWELRNN</sequence>
<name>A0AAD3AV95_FRATT</name>
<comment type="caution">
    <text evidence="1">The sequence shown here is derived from an EMBL/GenBank/DDBJ whole genome shotgun (WGS) entry which is preliminary data.</text>
</comment>